<dbReference type="EMBL" id="CP039865">
    <property type="protein sequence ID" value="QCK87311.1"/>
    <property type="molecule type" value="Genomic_DNA"/>
</dbReference>
<keyword evidence="3" id="KW-1185">Reference proteome</keyword>
<sequence length="78" mass="8748">MLTAISSKKTTTLYRYITGPDDSAFCHRISEAINKGWQLYGQPTLTFDPVKGRVICGQAIMREVEGISYSPDLKLSDY</sequence>
<evidence type="ECO:0000259" key="1">
    <source>
        <dbReference type="Pfam" id="PF08410"/>
    </source>
</evidence>
<accession>A0A4D7QL56</accession>
<organism evidence="2 3">
    <name type="scientific">Phreatobacter aquaticus</name>
    <dbReference type="NCBI Taxonomy" id="2570229"/>
    <lineage>
        <taxon>Bacteria</taxon>
        <taxon>Pseudomonadati</taxon>
        <taxon>Pseudomonadota</taxon>
        <taxon>Alphaproteobacteria</taxon>
        <taxon>Hyphomicrobiales</taxon>
        <taxon>Phreatobacteraceae</taxon>
        <taxon>Phreatobacter</taxon>
    </lineage>
</organism>
<reference evidence="2 3" key="1">
    <citation type="submission" date="2019-04" db="EMBL/GenBank/DDBJ databases">
        <title>Phreatobacter aquaticus sp. nov.</title>
        <authorList>
            <person name="Choi A."/>
            <person name="Baek K."/>
        </authorList>
    </citation>
    <scope>NUCLEOTIDE SEQUENCE [LARGE SCALE GENOMIC DNA]</scope>
    <source>
        <strain evidence="2 3">NMCR1094</strain>
    </source>
</reference>
<protein>
    <submittedName>
        <fullName evidence="2">DUF1737 domain-containing protein</fullName>
    </submittedName>
</protein>
<dbReference type="InterPro" id="IPR013619">
    <property type="entry name" value="DUF1737"/>
</dbReference>
<dbReference type="RefSeq" id="WP_137100640.1">
    <property type="nucleotide sequence ID" value="NZ_CP039865.1"/>
</dbReference>
<dbReference type="Pfam" id="PF08410">
    <property type="entry name" value="DUF1737"/>
    <property type="match status" value="1"/>
</dbReference>
<feature type="domain" description="DUF1737" evidence="1">
    <location>
        <begin position="12"/>
        <end position="63"/>
    </location>
</feature>
<evidence type="ECO:0000313" key="3">
    <source>
        <dbReference type="Proteomes" id="UP000298588"/>
    </source>
</evidence>
<dbReference type="AlphaFoldDB" id="A0A4D7QL56"/>
<gene>
    <name evidence="2" type="ORF">E8L99_16875</name>
</gene>
<dbReference type="OrthoDB" id="9809803at2"/>
<dbReference type="KEGG" id="paqt:E8L99_16875"/>
<name>A0A4D7QL56_9HYPH</name>
<proteinExistence type="predicted"/>
<dbReference type="Proteomes" id="UP000298588">
    <property type="component" value="Chromosome"/>
</dbReference>
<evidence type="ECO:0000313" key="2">
    <source>
        <dbReference type="EMBL" id="QCK87311.1"/>
    </source>
</evidence>